<dbReference type="Gene3D" id="4.10.60.10">
    <property type="entry name" value="Zinc finger, CCHC-type"/>
    <property type="match status" value="1"/>
</dbReference>
<dbReference type="InterPro" id="IPR036398">
    <property type="entry name" value="CA_dom_sf"/>
</dbReference>
<dbReference type="GO" id="GO:0003676">
    <property type="term" value="F:nucleic acid binding"/>
    <property type="evidence" value="ECO:0007669"/>
    <property type="project" value="InterPro"/>
</dbReference>
<evidence type="ECO:0000259" key="9">
    <source>
        <dbReference type="PROSITE" id="PS50158"/>
    </source>
</evidence>
<keyword evidence="4 7" id="KW-0862">Zinc</keyword>
<dbReference type="InterPro" id="IPR043502">
    <property type="entry name" value="DNA/RNA_pol_sf"/>
</dbReference>
<evidence type="ECO:0000256" key="4">
    <source>
        <dbReference type="ARBA" id="ARBA00022833"/>
    </source>
</evidence>
<dbReference type="Pfam" id="PF14223">
    <property type="entry name" value="Retrotran_gag_2"/>
    <property type="match status" value="1"/>
</dbReference>
<dbReference type="InterPro" id="IPR041891">
    <property type="entry name" value="Alpha_CA_prokaryot-like"/>
</dbReference>
<comment type="similarity">
    <text evidence="7">Belongs to the alpha-carbonic anhydrase family.</text>
</comment>
<dbReference type="AlphaFoldDB" id="A0AAD8RTB7"/>
<dbReference type="Pfam" id="PF07727">
    <property type="entry name" value="RVT_2"/>
    <property type="match status" value="1"/>
</dbReference>
<evidence type="ECO:0000256" key="1">
    <source>
        <dbReference type="ARBA" id="ARBA00001947"/>
    </source>
</evidence>
<dbReference type="InterPro" id="IPR018338">
    <property type="entry name" value="Carbonic_anhydrase_a-class_CS"/>
</dbReference>
<keyword evidence="5 7" id="KW-0456">Lyase</keyword>
<dbReference type="PANTHER" id="PTHR18952">
    <property type="entry name" value="CARBONIC ANHYDRASE"/>
    <property type="match status" value="1"/>
</dbReference>
<dbReference type="PROSITE" id="PS00162">
    <property type="entry name" value="ALPHA_CA_1"/>
    <property type="match status" value="1"/>
</dbReference>
<name>A0AAD8RTB7_LOLMU</name>
<evidence type="ECO:0000256" key="5">
    <source>
        <dbReference type="ARBA" id="ARBA00023239"/>
    </source>
</evidence>
<dbReference type="InterPro" id="IPR036875">
    <property type="entry name" value="Znf_CCHC_sf"/>
</dbReference>
<comment type="function">
    <text evidence="7">Reversible hydration of carbon dioxide.</text>
</comment>
<evidence type="ECO:0000313" key="12">
    <source>
        <dbReference type="Proteomes" id="UP001231189"/>
    </source>
</evidence>
<dbReference type="InterPro" id="IPR013103">
    <property type="entry name" value="RVT_2"/>
</dbReference>
<protein>
    <recommendedName>
        <fullName evidence="2 7">Carbonic anhydrase</fullName>
        <ecNumber evidence="2 7">4.2.1.1</ecNumber>
    </recommendedName>
</protein>
<dbReference type="Pfam" id="PF00098">
    <property type="entry name" value="zf-CCHC"/>
    <property type="match status" value="1"/>
</dbReference>
<keyword evidence="3 7" id="KW-0479">Metal-binding</keyword>
<dbReference type="GO" id="GO:0008270">
    <property type="term" value="F:zinc ion binding"/>
    <property type="evidence" value="ECO:0007669"/>
    <property type="project" value="UniProtKB-UniRule"/>
</dbReference>
<feature type="region of interest" description="Disordered" evidence="8">
    <location>
        <begin position="279"/>
        <end position="334"/>
    </location>
</feature>
<comment type="caution">
    <text evidence="11">The sequence shown here is derived from an EMBL/GenBank/DDBJ whole genome shotgun (WGS) entry which is preliminary data.</text>
</comment>
<dbReference type="GO" id="GO:0006730">
    <property type="term" value="P:one-carbon metabolic process"/>
    <property type="evidence" value="ECO:0007669"/>
    <property type="project" value="TreeGrafter"/>
</dbReference>
<dbReference type="CDD" id="cd03124">
    <property type="entry name" value="alpha_CA_prokaryotic_like"/>
    <property type="match status" value="1"/>
</dbReference>
<dbReference type="SMART" id="SM00343">
    <property type="entry name" value="ZnF_C2HC"/>
    <property type="match status" value="1"/>
</dbReference>
<evidence type="ECO:0000256" key="6">
    <source>
        <dbReference type="PROSITE-ProRule" id="PRU00047"/>
    </source>
</evidence>
<evidence type="ECO:0000259" key="10">
    <source>
        <dbReference type="PROSITE" id="PS51144"/>
    </source>
</evidence>
<evidence type="ECO:0000256" key="8">
    <source>
        <dbReference type="SAM" id="MobiDB-lite"/>
    </source>
</evidence>
<evidence type="ECO:0000256" key="2">
    <source>
        <dbReference type="ARBA" id="ARBA00012925"/>
    </source>
</evidence>
<dbReference type="PROSITE" id="PS50158">
    <property type="entry name" value="ZF_CCHC"/>
    <property type="match status" value="1"/>
</dbReference>
<reference evidence="11" key="1">
    <citation type="submission" date="2023-07" db="EMBL/GenBank/DDBJ databases">
        <title>A chromosome-level genome assembly of Lolium multiflorum.</title>
        <authorList>
            <person name="Chen Y."/>
            <person name="Copetti D."/>
            <person name="Kolliker R."/>
            <person name="Studer B."/>
        </authorList>
    </citation>
    <scope>NUCLEOTIDE SEQUENCE</scope>
    <source>
        <strain evidence="11">02402/16</strain>
        <tissue evidence="11">Leaf</tissue>
    </source>
</reference>
<evidence type="ECO:0000256" key="7">
    <source>
        <dbReference type="RuleBase" id="RU367011"/>
    </source>
</evidence>
<dbReference type="CDD" id="cd09272">
    <property type="entry name" value="RNase_HI_RT_Ty1"/>
    <property type="match status" value="1"/>
</dbReference>
<dbReference type="SUPFAM" id="SSF57756">
    <property type="entry name" value="Retrovirus zinc finger-like domains"/>
    <property type="match status" value="1"/>
</dbReference>
<dbReference type="EMBL" id="JAUUTY010000005">
    <property type="protein sequence ID" value="KAK1631310.1"/>
    <property type="molecule type" value="Genomic_DNA"/>
</dbReference>
<dbReference type="EC" id="4.2.1.1" evidence="2 7"/>
<dbReference type="SUPFAM" id="SSF51069">
    <property type="entry name" value="Carbonic anhydrase"/>
    <property type="match status" value="1"/>
</dbReference>
<dbReference type="GO" id="GO:0004089">
    <property type="term" value="F:carbonate dehydratase activity"/>
    <property type="evidence" value="ECO:0007669"/>
    <property type="project" value="UniProtKB-UniRule"/>
</dbReference>
<feature type="domain" description="CCHC-type" evidence="9">
    <location>
        <begin position="341"/>
        <end position="356"/>
    </location>
</feature>
<feature type="region of interest" description="Disordered" evidence="8">
    <location>
        <begin position="824"/>
        <end position="843"/>
    </location>
</feature>
<dbReference type="InterPro" id="IPR023561">
    <property type="entry name" value="Carbonic_anhydrase_a-class"/>
</dbReference>
<dbReference type="InterPro" id="IPR001878">
    <property type="entry name" value="Znf_CCHC"/>
</dbReference>
<accession>A0AAD8RTB7</accession>
<gene>
    <name evidence="11" type="ORF">QYE76_005625</name>
</gene>
<dbReference type="Gene3D" id="3.10.200.10">
    <property type="entry name" value="Alpha carbonic anhydrase"/>
    <property type="match status" value="1"/>
</dbReference>
<keyword evidence="12" id="KW-1185">Reference proteome</keyword>
<evidence type="ECO:0000256" key="3">
    <source>
        <dbReference type="ARBA" id="ARBA00022723"/>
    </source>
</evidence>
<proteinExistence type="inferred from homology"/>
<dbReference type="Proteomes" id="UP001231189">
    <property type="component" value="Unassembled WGS sequence"/>
</dbReference>
<dbReference type="PROSITE" id="PS51144">
    <property type="entry name" value="ALPHA_CA_2"/>
    <property type="match status" value="1"/>
</dbReference>
<dbReference type="InterPro" id="IPR001148">
    <property type="entry name" value="CA_dom"/>
</dbReference>
<dbReference type="Pfam" id="PF00194">
    <property type="entry name" value="Carb_anhydrase"/>
    <property type="match status" value="1"/>
</dbReference>
<feature type="domain" description="Alpha-carbonic anhydrase" evidence="10">
    <location>
        <begin position="883"/>
        <end position="1118"/>
    </location>
</feature>
<comment type="cofactor">
    <cofactor evidence="1 7">
        <name>Zn(2+)</name>
        <dbReference type="ChEBI" id="CHEBI:29105"/>
    </cofactor>
</comment>
<dbReference type="SUPFAM" id="SSF56672">
    <property type="entry name" value="DNA/RNA polymerases"/>
    <property type="match status" value="1"/>
</dbReference>
<comment type="catalytic activity">
    <reaction evidence="7">
        <text>hydrogencarbonate + H(+) = CO2 + H2O</text>
        <dbReference type="Rhea" id="RHEA:10748"/>
        <dbReference type="ChEBI" id="CHEBI:15377"/>
        <dbReference type="ChEBI" id="CHEBI:15378"/>
        <dbReference type="ChEBI" id="CHEBI:16526"/>
        <dbReference type="ChEBI" id="CHEBI:17544"/>
        <dbReference type="EC" id="4.2.1.1"/>
    </reaction>
</comment>
<dbReference type="SMART" id="SM01057">
    <property type="entry name" value="Carb_anhydrase"/>
    <property type="match status" value="1"/>
</dbReference>
<organism evidence="11 12">
    <name type="scientific">Lolium multiflorum</name>
    <name type="common">Italian ryegrass</name>
    <name type="synonym">Lolium perenne subsp. multiflorum</name>
    <dbReference type="NCBI Taxonomy" id="4521"/>
    <lineage>
        <taxon>Eukaryota</taxon>
        <taxon>Viridiplantae</taxon>
        <taxon>Streptophyta</taxon>
        <taxon>Embryophyta</taxon>
        <taxon>Tracheophyta</taxon>
        <taxon>Spermatophyta</taxon>
        <taxon>Magnoliopsida</taxon>
        <taxon>Liliopsida</taxon>
        <taxon>Poales</taxon>
        <taxon>Poaceae</taxon>
        <taxon>BOP clade</taxon>
        <taxon>Pooideae</taxon>
        <taxon>Poodae</taxon>
        <taxon>Poeae</taxon>
        <taxon>Poeae Chloroplast Group 2 (Poeae type)</taxon>
        <taxon>Loliodinae</taxon>
        <taxon>Loliinae</taxon>
        <taxon>Lolium</taxon>
    </lineage>
</organism>
<evidence type="ECO:0000313" key="11">
    <source>
        <dbReference type="EMBL" id="KAK1631310.1"/>
    </source>
</evidence>
<keyword evidence="6" id="KW-0863">Zinc-finger</keyword>
<sequence length="1130" mass="126518">MSSSRKITAANGFGRGSLTVAEAWALYRAGYPVPPDMRLPSSSGWRMAVNGVGVPSPPSTGMERWRDAIRARRSRLTAEERADPTWRDYWHHDVIIGHEFLHTDNFFPDLSDFFDNLNMGDNDAAANATDARPEGPLSAEEQEKFEKVDAMFKAALFSILGDNIVEPYMAFDHGKDAWDALEAKFGVSDAGTELYVMEQYYDYRMTDERSVVEQAHEIQSLAKELEQFKCTLPDKFVAGGIIAKLPPSWRNFATSLKHKRQEFSVSDLIGSLHVEEKARAKDTRARSFEGGSSANVVQKKNFQSNKSKNKNNGKGKFDEKNKASNSTNFKRKTPYKKKGNCHVCGAPGHWAPDCPERHDRRGNSGKSANVVIGVDTEMKDVARTCSVLMGNGSRASVRGVGCKWVFKKKLRPDGTIEKYKARLVAKGYTQKEGEDFFDTYSPVARLTTIRVLLSLAASHGLLVHQMDVKTAFLNGELEEEIYMEQPDGFVVDGQEGKVCKLLKSLYGLKQAPKQWHEKFEQTLTAEGFVVNEADKCVYYRHGGGEGVILCLYVDDILIFGTSLTVIKEVKEFLSRCFEMKDLGVADVILNIKLLKDDDGGITLLQSHYVEKILSRFGYSDCKSSPTPYDPSVIIRKNKRVARDQLRYSQIIGSLMYLASATRPDISFAVSKLSRFVSRPGDVHWHALERVLRYLKGTASYGIHYTGYPRVLEGYSDANWISDADETKATSGYLFTLGGGVVSWKSCKQTIITRSTMEAELTALDTATVEAEWLRATTGITTSSSDDEFLHTDNFFPDLSDFFDNLNMGDNDAAAKSGLVSYDRSLHDDGSPETRSGRRQAEHRLHIRDPCDPGLLFRGICRVAGPDSSAWADGSSITYARIDSLFSYEEKTLTGPDKWGSLDPDWAICRDGKEQSPIDISKVEAKQDMGPLEHTYNAGACIMQNRGHDFILKWKDGNGKLTVEKKDYVLQQVHWHVPSEHTVNGTRFDMELHMVHQDSSNARAVISVLFSTKQAGHPSKTLTSMGPYFKRLAGKDNEDEDVKEPVDPSHWVDESSGYYRYEGSLTTPPCTEGVIWTIMSKVKHVTEEQIKLLDGVSEIPEENNRPAQKINDRVVRYYESESAKSGMEKKT</sequence>
<dbReference type="PANTHER" id="PTHR18952:SF262">
    <property type="entry name" value="CARBONIC ANHYDRASE"/>
    <property type="match status" value="1"/>
</dbReference>